<dbReference type="SUPFAM" id="SSF57997">
    <property type="entry name" value="Tropomyosin"/>
    <property type="match status" value="1"/>
</dbReference>
<dbReference type="EMBL" id="BRXW01000600">
    <property type="protein sequence ID" value="GMH68985.1"/>
    <property type="molecule type" value="Genomic_DNA"/>
</dbReference>
<gene>
    <name evidence="7" type="ORF">TrLO_g1262</name>
</gene>
<feature type="compositionally biased region" description="Basic residues" evidence="5">
    <location>
        <begin position="1115"/>
        <end position="1127"/>
    </location>
</feature>
<proteinExistence type="inferred from homology"/>
<protein>
    <recommendedName>
        <fullName evidence="2">Structural maintenance of chromosomes protein 5</fullName>
    </recommendedName>
</protein>
<dbReference type="GO" id="GO:0000724">
    <property type="term" value="P:double-strand break repair via homologous recombination"/>
    <property type="evidence" value="ECO:0007669"/>
    <property type="project" value="TreeGrafter"/>
</dbReference>
<feature type="region of interest" description="Disordered" evidence="5">
    <location>
        <begin position="1094"/>
        <end position="1148"/>
    </location>
</feature>
<evidence type="ECO:0000256" key="1">
    <source>
        <dbReference type="ARBA" id="ARBA00010171"/>
    </source>
</evidence>
<feature type="domain" description="Rad50/SbcC-type AAA" evidence="6">
    <location>
        <begin position="12"/>
        <end position="241"/>
    </location>
</feature>
<dbReference type="OrthoDB" id="10254973at2759"/>
<dbReference type="Gene3D" id="1.10.287.1490">
    <property type="match status" value="1"/>
</dbReference>
<dbReference type="InterPro" id="IPR038729">
    <property type="entry name" value="Rad50/SbcC_AAA"/>
</dbReference>
<dbReference type="SUPFAM" id="SSF52540">
    <property type="entry name" value="P-loop containing nucleoside triphosphate hydrolases"/>
    <property type="match status" value="2"/>
</dbReference>
<evidence type="ECO:0000313" key="7">
    <source>
        <dbReference type="EMBL" id="GMH68985.1"/>
    </source>
</evidence>
<organism evidence="7 8">
    <name type="scientific">Triparma laevis f. longispina</name>
    <dbReference type="NCBI Taxonomy" id="1714387"/>
    <lineage>
        <taxon>Eukaryota</taxon>
        <taxon>Sar</taxon>
        <taxon>Stramenopiles</taxon>
        <taxon>Ochrophyta</taxon>
        <taxon>Bolidophyceae</taxon>
        <taxon>Parmales</taxon>
        <taxon>Triparmaceae</taxon>
        <taxon>Triparma</taxon>
    </lineage>
</organism>
<evidence type="ECO:0000256" key="3">
    <source>
        <dbReference type="ARBA" id="ARBA00023054"/>
    </source>
</evidence>
<evidence type="ECO:0000256" key="5">
    <source>
        <dbReference type="SAM" id="MobiDB-lite"/>
    </source>
</evidence>
<dbReference type="Pfam" id="PF13476">
    <property type="entry name" value="AAA_23"/>
    <property type="match status" value="1"/>
</dbReference>
<accession>A0A9W7AFI8</accession>
<reference evidence="8" key="1">
    <citation type="journal article" date="2023" name="Commun. Biol.">
        <title>Genome analysis of Parmales, the sister group of diatoms, reveals the evolutionary specialization of diatoms from phago-mixotrophs to photoautotrophs.</title>
        <authorList>
            <person name="Ban H."/>
            <person name="Sato S."/>
            <person name="Yoshikawa S."/>
            <person name="Yamada K."/>
            <person name="Nakamura Y."/>
            <person name="Ichinomiya M."/>
            <person name="Sato N."/>
            <person name="Blanc-Mathieu R."/>
            <person name="Endo H."/>
            <person name="Kuwata A."/>
            <person name="Ogata H."/>
        </authorList>
    </citation>
    <scope>NUCLEOTIDE SEQUENCE [LARGE SCALE GENOMIC DNA]</scope>
    <source>
        <strain evidence="8">NIES 3700</strain>
    </source>
</reference>
<dbReference type="PANTHER" id="PTHR45916:SF1">
    <property type="entry name" value="STRUCTURAL MAINTENANCE OF CHROMOSOMES PROTEIN 5"/>
    <property type="match status" value="1"/>
</dbReference>
<feature type="coiled-coil region" evidence="4">
    <location>
        <begin position="194"/>
        <end position="407"/>
    </location>
</feature>
<dbReference type="Gene3D" id="3.40.50.300">
    <property type="entry name" value="P-loop containing nucleotide triphosphate hydrolases"/>
    <property type="match status" value="2"/>
</dbReference>
<comment type="caution">
    <text evidence="7">The sequence shown here is derived from an EMBL/GenBank/DDBJ whole genome shotgun (WGS) entry which is preliminary data.</text>
</comment>
<dbReference type="GO" id="GO:0016887">
    <property type="term" value="F:ATP hydrolysis activity"/>
    <property type="evidence" value="ECO:0007669"/>
    <property type="project" value="InterPro"/>
</dbReference>
<feature type="compositionally biased region" description="Acidic residues" evidence="5">
    <location>
        <begin position="1130"/>
        <end position="1148"/>
    </location>
</feature>
<feature type="compositionally biased region" description="Acidic residues" evidence="5">
    <location>
        <begin position="1099"/>
        <end position="1110"/>
    </location>
</feature>
<dbReference type="GO" id="GO:0005634">
    <property type="term" value="C:nucleus"/>
    <property type="evidence" value="ECO:0007669"/>
    <property type="project" value="TreeGrafter"/>
</dbReference>
<sequence length="1148" mass="129578">MASFKAGSIVLLKLENFLTYSSVTIRPGPRLNVVIGPNGSGKSSILCALCLGLGGSPVLLGRADDVREFIMHEKDKGSIEIELTEGDSGRVDLIKRNLVRSEKGGVRAVHGSFTVNGQAKSQKFVADLVLTKYKINVANLLSFLPQDKVGAFSSYTPNELLKETMKALSSKHLFDVFETLCKMEAESKDAGRQSETVAERLTQLKAERESLQRSREQIEARKKAEAQVEVLEKKALWLSFEDLRCKTVELKEKREEAKKALDSATSNMPALERARDSLESSLAGLQKKAEAKSKEYKNSKKEFEKALKKAGILKEKIEDDEDAFTEVENQAEKAEKKAAEMEERVKRLEKEVKEAKRGAVGVDEKLPKVQAEGKSLADRAHKLRSQQDALEREFAEAQRQVDKAKQVLGKIRNIKQQKRHKIYSHQPQIRKICEWIDNNSDKFRKKVFGPIGACIDAKNEDVAKYVDQHVANAVLQAFVVQTQADYDLLYSNIREKHKIPINIELVENGGRESNREYSPKRMEQMKSQFGILGFLDQFYDAEPVVKRCLENQSKTHNVLVGTDRTSNELDKPDSDLMERLTKREGGNGQPRSACVCFPTAQGHYRYTANISRYTGKTNLSILEVNPTPKYVFKGVSKAEVERYEGKKADADEKYQKISGEIKELVDKVKEARSELSTKKAEQKALQDKKKAVNEKESRLEQAEKKLEEARAGAAVDVEEQKSRLTESAVRNVSGTLSQAQRAAQFWSAVTADTMLNAGMKCTIADMTRESARVEDMIEEENRRAASVKEDYVEAKKLFIESKDKLKETKARAEVEAPLVDENGEDLPLKAKLETLPETLAEVNATLDDCRAAVANIHDDPHVIAEYERKEKEIAKLTEQLKDTDELTSAKAAEIDALSSGFVSRLKNYISTVDSLFSTYMEELGCAGGVSLWFGDSGSEKPDRTKSEKYTFKEWGIHIRVKYRHANSLQNLSAHIHSGGERSVATIMFLMALQNELVSPFRCVDEINQGMDEIFERKVFARVVENSCSPPKKPNDPTSHTGQYFLITPKLLPNLDDMENEATTILFIINGPYNNLANFGFNDWLKSRKRLGSEWKDELEGGEDESEEEEKENFRRGGKKKSKKKRKVVEREEEEEEEEEERVEESMEL</sequence>
<name>A0A9W7AFI8_9STRA</name>
<dbReference type="GO" id="GO:0030915">
    <property type="term" value="C:Smc5-Smc6 complex"/>
    <property type="evidence" value="ECO:0007669"/>
    <property type="project" value="TreeGrafter"/>
</dbReference>
<keyword evidence="3 4" id="KW-0175">Coiled coil</keyword>
<keyword evidence="8" id="KW-1185">Reference proteome</keyword>
<evidence type="ECO:0000259" key="6">
    <source>
        <dbReference type="Pfam" id="PF13476"/>
    </source>
</evidence>
<feature type="coiled-coil region" evidence="4">
    <location>
        <begin position="763"/>
        <end position="797"/>
    </location>
</feature>
<feature type="region of interest" description="Disordered" evidence="5">
    <location>
        <begin position="706"/>
        <end position="731"/>
    </location>
</feature>
<dbReference type="InterPro" id="IPR027417">
    <property type="entry name" value="P-loop_NTPase"/>
</dbReference>
<dbReference type="PANTHER" id="PTHR45916">
    <property type="entry name" value="STRUCTURAL MAINTENANCE OF CHROMOSOMES PROTEIN 5"/>
    <property type="match status" value="1"/>
</dbReference>
<evidence type="ECO:0000256" key="4">
    <source>
        <dbReference type="SAM" id="Coils"/>
    </source>
</evidence>
<dbReference type="AlphaFoldDB" id="A0A9W7AFI8"/>
<comment type="similarity">
    <text evidence="1">Belongs to the SMC family. SMC5 subfamily.</text>
</comment>
<dbReference type="GO" id="GO:0003697">
    <property type="term" value="F:single-stranded DNA binding"/>
    <property type="evidence" value="ECO:0007669"/>
    <property type="project" value="TreeGrafter"/>
</dbReference>
<evidence type="ECO:0000256" key="2">
    <source>
        <dbReference type="ARBA" id="ARBA00018687"/>
    </source>
</evidence>
<evidence type="ECO:0000313" key="8">
    <source>
        <dbReference type="Proteomes" id="UP001165122"/>
    </source>
</evidence>
<dbReference type="Proteomes" id="UP001165122">
    <property type="component" value="Unassembled WGS sequence"/>
</dbReference>